<feature type="compositionally biased region" description="Pro residues" evidence="3">
    <location>
        <begin position="187"/>
        <end position="197"/>
    </location>
</feature>
<dbReference type="Pfam" id="PF18911">
    <property type="entry name" value="PKD_4"/>
    <property type="match status" value="1"/>
</dbReference>
<evidence type="ECO:0000256" key="4">
    <source>
        <dbReference type="SAM" id="SignalP"/>
    </source>
</evidence>
<dbReference type="Gene3D" id="2.60.40.10">
    <property type="entry name" value="Immunoglobulins"/>
    <property type="match status" value="1"/>
</dbReference>
<dbReference type="SUPFAM" id="SSF49299">
    <property type="entry name" value="PKD domain"/>
    <property type="match status" value="1"/>
</dbReference>
<proteinExistence type="predicted"/>
<feature type="signal peptide" evidence="4">
    <location>
        <begin position="1"/>
        <end position="23"/>
    </location>
</feature>
<dbReference type="SUPFAM" id="SSF53955">
    <property type="entry name" value="Lysozyme-like"/>
    <property type="match status" value="1"/>
</dbReference>
<feature type="region of interest" description="Disordered" evidence="3">
    <location>
        <begin position="169"/>
        <end position="199"/>
    </location>
</feature>
<evidence type="ECO:0000313" key="6">
    <source>
        <dbReference type="EMBL" id="TQV67671.1"/>
    </source>
</evidence>
<dbReference type="PANTHER" id="PTHR22595:SF79">
    <property type="entry name" value="CHITINASE 12"/>
    <property type="match status" value="1"/>
</dbReference>
<keyword evidence="4" id="KW-0732">Signal</keyword>
<dbReference type="InterPro" id="IPR035986">
    <property type="entry name" value="PKD_dom_sf"/>
</dbReference>
<dbReference type="PROSITE" id="PS50093">
    <property type="entry name" value="PKD"/>
    <property type="match status" value="1"/>
</dbReference>
<evidence type="ECO:0000313" key="7">
    <source>
        <dbReference type="Proteomes" id="UP000319732"/>
    </source>
</evidence>
<dbReference type="Gene3D" id="3.30.20.10">
    <property type="entry name" value="Endochitinase, domain 2"/>
    <property type="match status" value="1"/>
</dbReference>
<feature type="compositionally biased region" description="Low complexity" evidence="3">
    <location>
        <begin position="171"/>
        <end position="186"/>
    </location>
</feature>
<dbReference type="InterPro" id="IPR023346">
    <property type="entry name" value="Lysozyme-like_dom_sf"/>
</dbReference>
<dbReference type="RefSeq" id="WP_142929727.1">
    <property type="nucleotide sequence ID" value="NZ_ML660110.1"/>
</dbReference>
<keyword evidence="1" id="KW-0611">Plant defense</keyword>
<dbReference type="AlphaFoldDB" id="A0A545SRR6"/>
<dbReference type="InterPro" id="IPR013783">
    <property type="entry name" value="Ig-like_fold"/>
</dbReference>
<dbReference type="GO" id="GO:0016998">
    <property type="term" value="P:cell wall macromolecule catabolic process"/>
    <property type="evidence" value="ECO:0007669"/>
    <property type="project" value="InterPro"/>
</dbReference>
<comment type="caution">
    <text evidence="6">The sequence shown here is derived from an EMBL/GenBank/DDBJ whole genome shotgun (WGS) entry which is preliminary data.</text>
</comment>
<feature type="chain" id="PRO_5021831594" evidence="4">
    <location>
        <begin position="24"/>
        <end position="575"/>
    </location>
</feature>
<dbReference type="PANTHER" id="PTHR22595">
    <property type="entry name" value="CHITINASE-RELATED"/>
    <property type="match status" value="1"/>
</dbReference>
<dbReference type="EMBL" id="VHSG01000034">
    <property type="protein sequence ID" value="TQV67671.1"/>
    <property type="molecule type" value="Genomic_DNA"/>
</dbReference>
<dbReference type="InterPro" id="IPR022409">
    <property type="entry name" value="PKD/Chitinase_dom"/>
</dbReference>
<protein>
    <submittedName>
        <fullName evidence="6">PKD domain-containing protein</fullName>
    </submittedName>
</protein>
<dbReference type="Pfam" id="PF00182">
    <property type="entry name" value="Glyco_hydro_19"/>
    <property type="match status" value="1"/>
</dbReference>
<name>A0A545SRR6_9GAMM</name>
<dbReference type="Gene3D" id="1.10.530.10">
    <property type="match status" value="1"/>
</dbReference>
<reference evidence="6 7" key="1">
    <citation type="submission" date="2019-06" db="EMBL/GenBank/DDBJ databases">
        <title>Whole genome sequence for Cellvibrionaceae sp. R142.</title>
        <authorList>
            <person name="Wang G."/>
        </authorList>
    </citation>
    <scope>NUCLEOTIDE SEQUENCE [LARGE SCALE GENOMIC DNA]</scope>
    <source>
        <strain evidence="6 7">R142</strain>
    </source>
</reference>
<accession>A0A545SRR6</accession>
<dbReference type="CDD" id="cd00146">
    <property type="entry name" value="PKD"/>
    <property type="match status" value="1"/>
</dbReference>
<dbReference type="GO" id="GO:0006032">
    <property type="term" value="P:chitin catabolic process"/>
    <property type="evidence" value="ECO:0007669"/>
    <property type="project" value="InterPro"/>
</dbReference>
<keyword evidence="7" id="KW-1185">Reference proteome</keyword>
<feature type="domain" description="PKD" evidence="5">
    <location>
        <begin position="100"/>
        <end position="181"/>
    </location>
</feature>
<gene>
    <name evidence="6" type="ORF">FKG94_25200</name>
</gene>
<dbReference type="GO" id="GO:0006952">
    <property type="term" value="P:defense response"/>
    <property type="evidence" value="ECO:0007669"/>
    <property type="project" value="UniProtKB-KW"/>
</dbReference>
<dbReference type="Proteomes" id="UP000319732">
    <property type="component" value="Unassembled WGS sequence"/>
</dbReference>
<dbReference type="OrthoDB" id="6018988at2"/>
<dbReference type="CDD" id="cd00325">
    <property type="entry name" value="chitinase_GH19"/>
    <property type="match status" value="1"/>
</dbReference>
<dbReference type="InterPro" id="IPR000601">
    <property type="entry name" value="PKD_dom"/>
</dbReference>
<evidence type="ECO:0000259" key="5">
    <source>
        <dbReference type="PROSITE" id="PS50093"/>
    </source>
</evidence>
<sequence length="575" mass="61649">MHHLIAAAVLGSAAALVSNTGSAADCSGLPLYSAGSAYAAGERVKNIVQTSGQTEVFICNIAGWCSSSGAWAYEPGNGAHWELAWSRIDTCSGGGGSNQSPVANANGPYRADTGALINFSSAGSGDADGSITAYRWDFGDGATGNDANPSYRYTTAGTYTVSLTVTDDRGASTSASTTATISQPGTDPDPVPNPQPYPGGGYQMSRANIAAVEAHLTDSPLFRQVKNSIVTRGNETVEQVAPGRATNPDNVRRVEGIVNATTWDFTFPIRNASYNYRRFLQAVAKFPAFCGAYDDGRDADAICRKSLATMFAHFAQETGAHNPSAAYEQWRQGLFYLRELGCSDGAPGCGYNAECAPTTWQGQTWPCGRDGANNFKKYYGRGAKQLSYNYNYGPFSQAMFGDIRVLLDDPDRVARTWLNLASAVFFYVYPQPPKPSMLHVIDGTWQPNAHDLSLGLTPGFGVTTHIINGGIECGKPGETAQSLNRIAYYLAHANNLTITVPNSEQLGCAGMGRFDSAGAGALLTSWEQDWAYYPDRPQGRSFACKLVTYQTSYNALLPGDYEKCVEHYFDVTVVD</sequence>
<evidence type="ECO:0000256" key="3">
    <source>
        <dbReference type="SAM" id="MobiDB-lite"/>
    </source>
</evidence>
<evidence type="ECO:0000256" key="2">
    <source>
        <dbReference type="ARBA" id="ARBA00023157"/>
    </source>
</evidence>
<keyword evidence="2" id="KW-1015">Disulfide bond</keyword>
<evidence type="ECO:0000256" key="1">
    <source>
        <dbReference type="ARBA" id="ARBA00022821"/>
    </source>
</evidence>
<organism evidence="6 7">
    <name type="scientific">Exilibacterium tricleocarpae</name>
    <dbReference type="NCBI Taxonomy" id="2591008"/>
    <lineage>
        <taxon>Bacteria</taxon>
        <taxon>Pseudomonadati</taxon>
        <taxon>Pseudomonadota</taxon>
        <taxon>Gammaproteobacteria</taxon>
        <taxon>Cellvibrionales</taxon>
        <taxon>Cellvibrionaceae</taxon>
        <taxon>Exilibacterium</taxon>
    </lineage>
</organism>
<dbReference type="InterPro" id="IPR000726">
    <property type="entry name" value="Glyco_hydro_19_cat"/>
</dbReference>
<dbReference type="GO" id="GO:0004568">
    <property type="term" value="F:chitinase activity"/>
    <property type="evidence" value="ECO:0007669"/>
    <property type="project" value="InterPro"/>
</dbReference>
<dbReference type="SMART" id="SM00089">
    <property type="entry name" value="PKD"/>
    <property type="match status" value="1"/>
</dbReference>